<proteinExistence type="predicted"/>
<name>A0ABY6YXG2_9BACL</name>
<accession>A0ABY6YXG2</accession>
<dbReference type="EMBL" id="CP104064">
    <property type="protein sequence ID" value="WAH35284.1"/>
    <property type="molecule type" value="Genomic_DNA"/>
</dbReference>
<dbReference type="RefSeq" id="WP_268042370.1">
    <property type="nucleotide sequence ID" value="NZ_CP104064.1"/>
</dbReference>
<protein>
    <submittedName>
        <fullName evidence="1">Uncharacterized protein</fullName>
    </submittedName>
</protein>
<evidence type="ECO:0000313" key="1">
    <source>
        <dbReference type="EMBL" id="WAH35284.1"/>
    </source>
</evidence>
<gene>
    <name evidence="1" type="ORF">NZD86_13295</name>
</gene>
<evidence type="ECO:0000313" key="2">
    <source>
        <dbReference type="Proteomes" id="UP001164803"/>
    </source>
</evidence>
<organism evidence="1 2">
    <name type="scientific">Alicyclobacillus dauci</name>
    <dbReference type="NCBI Taxonomy" id="1475485"/>
    <lineage>
        <taxon>Bacteria</taxon>
        <taxon>Bacillati</taxon>
        <taxon>Bacillota</taxon>
        <taxon>Bacilli</taxon>
        <taxon>Bacillales</taxon>
        <taxon>Alicyclobacillaceae</taxon>
        <taxon>Alicyclobacillus</taxon>
    </lineage>
</organism>
<dbReference type="Proteomes" id="UP001164803">
    <property type="component" value="Chromosome"/>
</dbReference>
<keyword evidence="2" id="KW-1185">Reference proteome</keyword>
<reference evidence="1" key="1">
    <citation type="submission" date="2022-08" db="EMBL/GenBank/DDBJ databases">
        <title>Alicyclobacillus dauci DSM2870, complete genome.</title>
        <authorList>
            <person name="Wang Q."/>
            <person name="Cai R."/>
            <person name="Wang Z."/>
        </authorList>
    </citation>
    <scope>NUCLEOTIDE SEQUENCE</scope>
    <source>
        <strain evidence="1">DSM 28700</strain>
    </source>
</reference>
<sequence length="114" mass="12932">MQQPPMTVEQFYRVFKQKVRGWFSEWLREEEVYNSQMWMDGKVNAVASDGLHADVCTNAASTVTASVPIANGITLAVDDEVVIFNRAKKRDLIIMYKKIVADGPMGLFFRPSTQ</sequence>